<sequence>MNSQAVRQQSAATGASERDEPVEVTERGPSAPAVPGAAAPAVEPERTVLRELHRMFALIAIR</sequence>
<dbReference type="Proteomes" id="UP000292307">
    <property type="component" value="Chromosome"/>
</dbReference>
<dbReference type="EMBL" id="CP036401">
    <property type="protein sequence ID" value="QBI04413.1"/>
    <property type="molecule type" value="Genomic_DNA"/>
</dbReference>
<organism evidence="2 5">
    <name type="scientific">Pseudoduganella albidiflava</name>
    <dbReference type="NCBI Taxonomy" id="321983"/>
    <lineage>
        <taxon>Bacteria</taxon>
        <taxon>Pseudomonadati</taxon>
        <taxon>Pseudomonadota</taxon>
        <taxon>Betaproteobacteria</taxon>
        <taxon>Burkholderiales</taxon>
        <taxon>Oxalobacteraceae</taxon>
        <taxon>Telluria group</taxon>
        <taxon>Pseudoduganella</taxon>
    </lineage>
</organism>
<evidence type="ECO:0000256" key="1">
    <source>
        <dbReference type="SAM" id="MobiDB-lite"/>
    </source>
</evidence>
<evidence type="ECO:0000313" key="3">
    <source>
        <dbReference type="EMBL" id="QBI04413.1"/>
    </source>
</evidence>
<evidence type="ECO:0000313" key="4">
    <source>
        <dbReference type="Proteomes" id="UP000292307"/>
    </source>
</evidence>
<feature type="compositionally biased region" description="Polar residues" evidence="1">
    <location>
        <begin position="1"/>
        <end position="13"/>
    </location>
</feature>
<feature type="compositionally biased region" description="Low complexity" evidence="1">
    <location>
        <begin position="28"/>
        <end position="42"/>
    </location>
</feature>
<dbReference type="Proteomes" id="UP000628442">
    <property type="component" value="Unassembled WGS sequence"/>
</dbReference>
<reference evidence="2" key="1">
    <citation type="journal article" date="2014" name="Int. J. Syst. Evol. Microbiol.">
        <title>Complete genome sequence of Corynebacterium casei LMG S-19264T (=DSM 44701T), isolated from a smear-ripened cheese.</title>
        <authorList>
            <consortium name="US DOE Joint Genome Institute (JGI-PGF)"/>
            <person name="Walter F."/>
            <person name="Albersmeier A."/>
            <person name="Kalinowski J."/>
            <person name="Ruckert C."/>
        </authorList>
    </citation>
    <scope>NUCLEOTIDE SEQUENCE</scope>
    <source>
        <strain evidence="2">KCTC 12343</strain>
    </source>
</reference>
<gene>
    <name evidence="3" type="ORF">EYF70_29035</name>
    <name evidence="2" type="ORF">GCM10007387_06380</name>
</gene>
<dbReference type="EMBL" id="BMWV01000001">
    <property type="protein sequence ID" value="GGY27043.1"/>
    <property type="molecule type" value="Genomic_DNA"/>
</dbReference>
<name>A0A411X6E1_9BURK</name>
<feature type="region of interest" description="Disordered" evidence="1">
    <location>
        <begin position="1"/>
        <end position="42"/>
    </location>
</feature>
<proteinExistence type="predicted"/>
<dbReference type="AlphaFoldDB" id="A0A411X6E1"/>
<reference evidence="2" key="3">
    <citation type="submission" date="2022-12" db="EMBL/GenBank/DDBJ databases">
        <authorList>
            <person name="Sun Q."/>
            <person name="Kim S."/>
        </authorList>
    </citation>
    <scope>NUCLEOTIDE SEQUENCE</scope>
    <source>
        <strain evidence="2">KCTC 12343</strain>
    </source>
</reference>
<dbReference type="RefSeq" id="WP_131148474.1">
    <property type="nucleotide sequence ID" value="NZ_BMWV01000001.1"/>
</dbReference>
<accession>A0A411X6E1</accession>
<reference evidence="3 4" key="2">
    <citation type="submission" date="2019-02" db="EMBL/GenBank/DDBJ databases">
        <title>Draft Genome Sequences of Six Type Strains of the Genus Massilia.</title>
        <authorList>
            <person name="Miess H."/>
            <person name="Frediansyhah A."/>
            <person name="Gross H."/>
        </authorList>
    </citation>
    <scope>NUCLEOTIDE SEQUENCE [LARGE SCALE GENOMIC DNA]</scope>
    <source>
        <strain evidence="3 4">DSM 17472</strain>
    </source>
</reference>
<feature type="compositionally biased region" description="Basic and acidic residues" evidence="1">
    <location>
        <begin position="16"/>
        <end position="26"/>
    </location>
</feature>
<protein>
    <submittedName>
        <fullName evidence="2">Uncharacterized protein</fullName>
    </submittedName>
</protein>
<keyword evidence="4" id="KW-1185">Reference proteome</keyword>
<evidence type="ECO:0000313" key="2">
    <source>
        <dbReference type="EMBL" id="GGY27043.1"/>
    </source>
</evidence>
<evidence type="ECO:0000313" key="5">
    <source>
        <dbReference type="Proteomes" id="UP000628442"/>
    </source>
</evidence>